<sequence length="279" mass="33397">MSLVYYILLIIGVPFIIYFERRLLGVLQLRLGLFIYALNSFFIFIADFLKIISKYQVYIFSYNFVLLYIFCLIFTILSVISLFTISFNFSSNGYFYFQLILLIILCFIPFFFSIFIYFSNSIFSYIGNLRSVFLLLSYELSLNFSLIIILYESYSFFLYFHVYNLWILILVISILVLCFMSDSSRVPFDLIEGESELVSGFNTELALSLFLLIFFGEYMLLYVFIIFFSYLNSSLILSLFIFIYVRGLLVRYFFLHLIKLFWYNFLFILNWLFLFILIS</sequence>
<feature type="transmembrane region" description="Helical" evidence="9">
    <location>
        <begin position="261"/>
        <end position="278"/>
    </location>
</feature>
<feature type="transmembrane region" description="Helical" evidence="9">
    <location>
        <begin position="95"/>
        <end position="119"/>
    </location>
</feature>
<dbReference type="GO" id="GO:0003954">
    <property type="term" value="F:NADH dehydrogenase activity"/>
    <property type="evidence" value="ECO:0007669"/>
    <property type="project" value="TreeGrafter"/>
</dbReference>
<keyword evidence="5 9" id="KW-1133">Transmembrane helix</keyword>
<evidence type="ECO:0000256" key="6">
    <source>
        <dbReference type="ARBA" id="ARBA00023136"/>
    </source>
</evidence>
<organism evidence="10">
    <name type="scientific">Hormiphora cucumis</name>
    <dbReference type="NCBI Taxonomy" id="3279321"/>
    <lineage>
        <taxon>Eukaryota</taxon>
        <taxon>Metazoa</taxon>
        <taxon>Ctenophora</taxon>
        <taxon>Tentaculata</taxon>
        <taxon>Cydippida</taxon>
        <taxon>Pleurobrachiidae</taxon>
        <taxon>Hormiphora</taxon>
    </lineage>
</organism>
<feature type="transmembrane region" description="Helical" evidence="9">
    <location>
        <begin position="64"/>
        <end position="89"/>
    </location>
</feature>
<feature type="transmembrane region" description="Helical" evidence="9">
    <location>
        <begin position="131"/>
        <end position="151"/>
    </location>
</feature>
<dbReference type="GO" id="GO:0005743">
    <property type="term" value="C:mitochondrial inner membrane"/>
    <property type="evidence" value="ECO:0007669"/>
    <property type="project" value="UniProtKB-SubCell"/>
</dbReference>
<dbReference type="InterPro" id="IPR001694">
    <property type="entry name" value="NADH_UbQ_OxRdtase_su1/FPO"/>
</dbReference>
<accession>A0A649YDX1</accession>
<dbReference type="PANTHER" id="PTHR11432:SF3">
    <property type="entry name" value="NADH-UBIQUINONE OXIDOREDUCTASE CHAIN 1"/>
    <property type="match status" value="1"/>
</dbReference>
<feature type="transmembrane region" description="Helical" evidence="9">
    <location>
        <begin position="33"/>
        <end position="52"/>
    </location>
</feature>
<evidence type="ECO:0000256" key="7">
    <source>
        <dbReference type="RuleBase" id="RU000471"/>
    </source>
</evidence>
<comment type="similarity">
    <text evidence="2 7">Belongs to the complex I subunit 1 family.</text>
</comment>
<dbReference type="PROSITE" id="PS00668">
    <property type="entry name" value="COMPLEX1_ND1_2"/>
    <property type="match status" value="1"/>
</dbReference>
<name>A0A649YDX1_9METZ</name>
<evidence type="ECO:0000256" key="5">
    <source>
        <dbReference type="ARBA" id="ARBA00022989"/>
    </source>
</evidence>
<dbReference type="GO" id="GO:0008137">
    <property type="term" value="F:NADH dehydrogenase (ubiquinone) activity"/>
    <property type="evidence" value="ECO:0007669"/>
    <property type="project" value="UniProtKB-EC"/>
</dbReference>
<dbReference type="GO" id="GO:0009060">
    <property type="term" value="P:aerobic respiration"/>
    <property type="evidence" value="ECO:0007669"/>
    <property type="project" value="TreeGrafter"/>
</dbReference>
<evidence type="ECO:0000313" key="10">
    <source>
        <dbReference type="EMBL" id="QGL53123.1"/>
    </source>
</evidence>
<protein>
    <recommendedName>
        <fullName evidence="3 8">NADH-ubiquinone oxidoreductase chain 1</fullName>
        <ecNumber evidence="8">7.1.1.2</ecNumber>
    </recommendedName>
</protein>
<dbReference type="EC" id="7.1.1.2" evidence="8"/>
<dbReference type="AlphaFoldDB" id="A0A649YDX1"/>
<dbReference type="InterPro" id="IPR018086">
    <property type="entry name" value="NADH_UbQ_OxRdtase_su1_CS"/>
</dbReference>
<feature type="transmembrane region" description="Helical" evidence="9">
    <location>
        <begin position="157"/>
        <end position="180"/>
    </location>
</feature>
<keyword evidence="8" id="KW-0830">Ubiquinone</keyword>
<keyword evidence="6 9" id="KW-0472">Membrane</keyword>
<comment type="subcellular location">
    <subcellularLocation>
        <location evidence="1">Membrane</location>
        <topology evidence="1">Multi-pass membrane protein</topology>
    </subcellularLocation>
    <subcellularLocation>
        <location evidence="7">Mitochondrion inner membrane</location>
        <topology evidence="7">Multi-pass membrane protein</topology>
    </subcellularLocation>
</comment>
<feature type="transmembrane region" description="Helical" evidence="9">
    <location>
        <begin position="234"/>
        <end position="254"/>
    </location>
</feature>
<keyword evidence="7" id="KW-0520">NAD</keyword>
<feature type="transmembrane region" description="Helical" evidence="9">
    <location>
        <begin position="5"/>
        <end position="21"/>
    </location>
</feature>
<evidence type="ECO:0000256" key="9">
    <source>
        <dbReference type="SAM" id="Phobius"/>
    </source>
</evidence>
<evidence type="ECO:0000256" key="4">
    <source>
        <dbReference type="ARBA" id="ARBA00022692"/>
    </source>
</evidence>
<comment type="catalytic activity">
    <reaction evidence="8">
        <text>a ubiquinone + NADH + 5 H(+)(in) = a ubiquinol + NAD(+) + 4 H(+)(out)</text>
        <dbReference type="Rhea" id="RHEA:29091"/>
        <dbReference type="Rhea" id="RHEA-COMP:9565"/>
        <dbReference type="Rhea" id="RHEA-COMP:9566"/>
        <dbReference type="ChEBI" id="CHEBI:15378"/>
        <dbReference type="ChEBI" id="CHEBI:16389"/>
        <dbReference type="ChEBI" id="CHEBI:17976"/>
        <dbReference type="ChEBI" id="CHEBI:57540"/>
        <dbReference type="ChEBI" id="CHEBI:57945"/>
        <dbReference type="EC" id="7.1.1.2"/>
    </reaction>
</comment>
<evidence type="ECO:0000256" key="8">
    <source>
        <dbReference type="RuleBase" id="RU000473"/>
    </source>
</evidence>
<evidence type="ECO:0000256" key="3">
    <source>
        <dbReference type="ARBA" id="ARBA00021009"/>
    </source>
</evidence>
<feature type="transmembrane region" description="Helical" evidence="9">
    <location>
        <begin position="205"/>
        <end position="228"/>
    </location>
</feature>
<dbReference type="EMBL" id="MK361035">
    <property type="protein sequence ID" value="QGL53123.1"/>
    <property type="molecule type" value="Genomic_DNA"/>
</dbReference>
<proteinExistence type="inferred from homology"/>
<evidence type="ECO:0000256" key="1">
    <source>
        <dbReference type="ARBA" id="ARBA00004141"/>
    </source>
</evidence>
<geneLocation type="mitochondrion" evidence="10"/>
<dbReference type="PANTHER" id="PTHR11432">
    <property type="entry name" value="NADH DEHYDROGENASE SUBUNIT 1"/>
    <property type="match status" value="1"/>
</dbReference>
<gene>
    <name evidence="10" type="primary">nad1</name>
</gene>
<keyword evidence="8 10" id="KW-0496">Mitochondrion</keyword>
<dbReference type="Pfam" id="PF00146">
    <property type="entry name" value="NADHdh"/>
    <property type="match status" value="1"/>
</dbReference>
<keyword evidence="4 7" id="KW-0812">Transmembrane</keyword>
<reference evidence="10" key="1">
    <citation type="journal article" date="2019" name="Mitochondrial DNA Part B Resour">
        <title>The complete mitochondrial genome of the Ctenophore Beroe cucumis, a mitochondrial genome showing rapid evolutionary rates.</title>
        <authorList>
            <person name="Wang M."/>
            <person name="Cheng F."/>
        </authorList>
    </citation>
    <scope>NUCLEOTIDE SEQUENCE</scope>
</reference>
<evidence type="ECO:0000256" key="2">
    <source>
        <dbReference type="ARBA" id="ARBA00010535"/>
    </source>
</evidence>